<dbReference type="EMBL" id="CAMPGE010011663">
    <property type="protein sequence ID" value="CAI2370478.1"/>
    <property type="molecule type" value="Genomic_DNA"/>
</dbReference>
<reference evidence="1" key="1">
    <citation type="submission" date="2023-07" db="EMBL/GenBank/DDBJ databases">
        <authorList>
            <consortium name="AG Swart"/>
            <person name="Singh M."/>
            <person name="Singh A."/>
            <person name="Seah K."/>
            <person name="Emmerich C."/>
        </authorList>
    </citation>
    <scope>NUCLEOTIDE SEQUENCE</scope>
    <source>
        <strain evidence="1">DP1</strain>
    </source>
</reference>
<evidence type="ECO:0000313" key="2">
    <source>
        <dbReference type="Proteomes" id="UP001295684"/>
    </source>
</evidence>
<comment type="caution">
    <text evidence="1">The sequence shown here is derived from an EMBL/GenBank/DDBJ whole genome shotgun (WGS) entry which is preliminary data.</text>
</comment>
<protein>
    <submittedName>
        <fullName evidence="1">Uncharacterized protein</fullName>
    </submittedName>
</protein>
<name>A0AAD1UJD2_EUPCR</name>
<proteinExistence type="predicted"/>
<accession>A0AAD1UJD2</accession>
<dbReference type="Proteomes" id="UP001295684">
    <property type="component" value="Unassembled WGS sequence"/>
</dbReference>
<dbReference type="AlphaFoldDB" id="A0AAD1UJD2"/>
<gene>
    <name evidence="1" type="ORF">ECRASSUSDP1_LOCUS11791</name>
</gene>
<keyword evidence="2" id="KW-1185">Reference proteome</keyword>
<evidence type="ECO:0000313" key="1">
    <source>
        <dbReference type="EMBL" id="CAI2370478.1"/>
    </source>
</evidence>
<sequence>MKLIKLDPSFTILNVSHLLLSQPRTDVLGYWTLSQSYCLGCEDSSCKVSELQKENCFRGLSPLISGKTLTDHCVQSKGFKRCLIYVEFCLLCQYSRLKRCSAVVKVSQITTLLSHPGCTRQCVSGWLVQNVAKSRLNTCLKTVNIQTEKAIVKEI</sequence>
<organism evidence="1 2">
    <name type="scientific">Euplotes crassus</name>
    <dbReference type="NCBI Taxonomy" id="5936"/>
    <lineage>
        <taxon>Eukaryota</taxon>
        <taxon>Sar</taxon>
        <taxon>Alveolata</taxon>
        <taxon>Ciliophora</taxon>
        <taxon>Intramacronucleata</taxon>
        <taxon>Spirotrichea</taxon>
        <taxon>Hypotrichia</taxon>
        <taxon>Euplotida</taxon>
        <taxon>Euplotidae</taxon>
        <taxon>Moneuplotes</taxon>
    </lineage>
</organism>